<evidence type="ECO:0000313" key="2">
    <source>
        <dbReference type="EMBL" id="TGN04026.1"/>
    </source>
</evidence>
<protein>
    <submittedName>
        <fullName evidence="2">Uncharacterized protein</fullName>
    </submittedName>
</protein>
<evidence type="ECO:0000313" key="3">
    <source>
        <dbReference type="Proteomes" id="UP000297241"/>
    </source>
</evidence>
<dbReference type="OrthoDB" id="329163at2"/>
<gene>
    <name evidence="2" type="ORF">EHR06_01235</name>
</gene>
<dbReference type="AlphaFoldDB" id="A0A4Z1AQR4"/>
<accession>A0A4Z1AQR4</accession>
<keyword evidence="3" id="KW-1185">Reference proteome</keyword>
<reference evidence="2" key="1">
    <citation type="journal article" date="2019" name="PLoS Negl. Trop. Dis.">
        <title>Revisiting the worldwide diversity of Leptospira species in the environment.</title>
        <authorList>
            <person name="Vincent A.T."/>
            <person name="Schiettekatte O."/>
            <person name="Bourhy P."/>
            <person name="Veyrier F.J."/>
            <person name="Picardeau M."/>
        </authorList>
    </citation>
    <scope>NUCLEOTIDE SEQUENCE [LARGE SCALE GENOMIC DNA]</scope>
    <source>
        <strain evidence="2">201601113</strain>
    </source>
</reference>
<evidence type="ECO:0000256" key="1">
    <source>
        <dbReference type="SAM" id="MobiDB-lite"/>
    </source>
</evidence>
<dbReference type="RefSeq" id="WP_135755358.1">
    <property type="nucleotide sequence ID" value="NZ_RQHS01000003.1"/>
</dbReference>
<proteinExistence type="predicted"/>
<organism evidence="2 3">
    <name type="scientific">Leptospira dzoumogneensis</name>
    <dbReference type="NCBI Taxonomy" id="2484904"/>
    <lineage>
        <taxon>Bacteria</taxon>
        <taxon>Pseudomonadati</taxon>
        <taxon>Spirochaetota</taxon>
        <taxon>Spirochaetia</taxon>
        <taxon>Leptospirales</taxon>
        <taxon>Leptospiraceae</taxon>
        <taxon>Leptospira</taxon>
    </lineage>
</organism>
<feature type="region of interest" description="Disordered" evidence="1">
    <location>
        <begin position="188"/>
        <end position="211"/>
    </location>
</feature>
<sequence length="211" mass="25098">MKLKLYKLLIFLFLLGNCIGMRYGFETYYWHRTIDNFQNTYIKFNFIPLKDNEPRRIGNENQFVYNLFVSFGDRNPLLGFPSSVNPEKDYWKIYCSKFENLPSLIKSDIRFVFMEGCEYRMPTNSGRNLYRFSFGSERTQFSGKLWTEIDLPPNHSIRLSFKEKGIPYPEAKTIGERLANDRSRYDRYEIKPTIEPTPNSDPIKPCEIKNE</sequence>
<dbReference type="Proteomes" id="UP000297241">
    <property type="component" value="Unassembled WGS sequence"/>
</dbReference>
<dbReference type="EMBL" id="RQHS01000003">
    <property type="protein sequence ID" value="TGN04026.1"/>
    <property type="molecule type" value="Genomic_DNA"/>
</dbReference>
<comment type="caution">
    <text evidence="2">The sequence shown here is derived from an EMBL/GenBank/DDBJ whole genome shotgun (WGS) entry which is preliminary data.</text>
</comment>
<name>A0A4Z1AQR4_9LEPT</name>